<dbReference type="AlphaFoldDB" id="A0A7V8EF16"/>
<comment type="caution">
    <text evidence="1">The sequence shown here is derived from an EMBL/GenBank/DDBJ whole genome shotgun (WGS) entry which is preliminary data.</text>
</comment>
<dbReference type="RefSeq" id="WP_156859275.1">
    <property type="nucleotide sequence ID" value="NZ_WOWR01000025.1"/>
</dbReference>
<evidence type="ECO:0000313" key="2">
    <source>
        <dbReference type="Proteomes" id="UP000442695"/>
    </source>
</evidence>
<evidence type="ECO:0000313" key="1">
    <source>
        <dbReference type="EMBL" id="KAF0253422.1"/>
    </source>
</evidence>
<organism evidence="1 2">
    <name type="scientific">Pseudomonas putida</name>
    <name type="common">Arthrobacter siderocapsulatus</name>
    <dbReference type="NCBI Taxonomy" id="303"/>
    <lineage>
        <taxon>Bacteria</taxon>
        <taxon>Pseudomonadati</taxon>
        <taxon>Pseudomonadota</taxon>
        <taxon>Gammaproteobacteria</taxon>
        <taxon>Pseudomonadales</taxon>
        <taxon>Pseudomonadaceae</taxon>
        <taxon>Pseudomonas</taxon>
    </lineage>
</organism>
<name>A0A7V8EF16_PSEPU</name>
<dbReference type="EMBL" id="WOWR01000025">
    <property type="protein sequence ID" value="KAF0253422.1"/>
    <property type="molecule type" value="Genomic_DNA"/>
</dbReference>
<proteinExistence type="predicted"/>
<gene>
    <name evidence="1" type="ORF">GN299_18050</name>
</gene>
<protein>
    <submittedName>
        <fullName evidence="1">Uncharacterized protein</fullName>
    </submittedName>
</protein>
<reference evidence="1 2" key="1">
    <citation type="submission" date="2019-12" db="EMBL/GenBank/DDBJ databases">
        <authorList>
            <person name="Woiski C."/>
        </authorList>
    </citation>
    <scope>NUCLEOTIDE SEQUENCE [LARGE SCALE GENOMIC DNA]</scope>
    <source>
        <strain evidence="1 2">BOE100</strain>
    </source>
</reference>
<accession>A0A7V8EF16</accession>
<sequence length="94" mass="10282">MITAIDSADLGSKLFDIAGASEGVRYRYQVDPSRMTALQKPCVSAEVPMLTGDGDGQNLAAVIHSYHQWGKPISIGFVQTDGFFQFWVEKDDLA</sequence>
<dbReference type="Proteomes" id="UP000442695">
    <property type="component" value="Unassembled WGS sequence"/>
</dbReference>